<dbReference type="AlphaFoldDB" id="A0A3P5Z0C1"/>
<dbReference type="InterPro" id="IPR057135">
    <property type="entry name" value="At4g27190-like_LRR"/>
</dbReference>
<proteinExistence type="predicted"/>
<dbReference type="InterPro" id="IPR032675">
    <property type="entry name" value="LRR_dom_sf"/>
</dbReference>
<dbReference type="Pfam" id="PF23247">
    <property type="entry name" value="LRR_RPS2"/>
    <property type="match status" value="1"/>
</dbReference>
<evidence type="ECO:0000256" key="1">
    <source>
        <dbReference type="ARBA" id="ARBA00022821"/>
    </source>
</evidence>
<organism evidence="4">
    <name type="scientific">Brassica campestris</name>
    <name type="common">Field mustard</name>
    <dbReference type="NCBI Taxonomy" id="3711"/>
    <lineage>
        <taxon>Eukaryota</taxon>
        <taxon>Viridiplantae</taxon>
        <taxon>Streptophyta</taxon>
        <taxon>Embryophyta</taxon>
        <taxon>Tracheophyta</taxon>
        <taxon>Spermatophyta</taxon>
        <taxon>Magnoliopsida</taxon>
        <taxon>eudicotyledons</taxon>
        <taxon>Gunneridae</taxon>
        <taxon>Pentapetalae</taxon>
        <taxon>rosids</taxon>
        <taxon>malvids</taxon>
        <taxon>Brassicales</taxon>
        <taxon>Brassicaceae</taxon>
        <taxon>Brassiceae</taxon>
        <taxon>Brassica</taxon>
    </lineage>
</organism>
<evidence type="ECO:0000313" key="4">
    <source>
        <dbReference type="EMBL" id="VDC65578.1"/>
    </source>
</evidence>
<reference evidence="4" key="1">
    <citation type="submission" date="2018-11" db="EMBL/GenBank/DDBJ databases">
        <authorList>
            <consortium name="Genoscope - CEA"/>
            <person name="William W."/>
        </authorList>
    </citation>
    <scope>NUCLEOTIDE SEQUENCE</scope>
</reference>
<gene>
    <name evidence="4" type="ORF">BRAA06T24118Z</name>
    <name evidence="3" type="ORF">BRAPAZ1V2_A06P09730.2</name>
</gene>
<dbReference type="Proteomes" id="UP000694005">
    <property type="component" value="Chromosome A06"/>
</dbReference>
<dbReference type="EMBL" id="LS974622">
    <property type="protein sequence ID" value="CAG7868733.1"/>
    <property type="molecule type" value="Genomic_DNA"/>
</dbReference>
<accession>A0A3P5Z0C1</accession>
<dbReference type="Gramene" id="A06p09730.2_BraZ1">
    <property type="protein sequence ID" value="A06p09730.2_BraZ1.CDS"/>
    <property type="gene ID" value="A06g09730.2_BraZ1"/>
</dbReference>
<evidence type="ECO:0000259" key="2">
    <source>
        <dbReference type="Pfam" id="PF23247"/>
    </source>
</evidence>
<dbReference type="SUPFAM" id="SSF52047">
    <property type="entry name" value="RNI-like"/>
    <property type="match status" value="1"/>
</dbReference>
<sequence>MEHLEVVTIDTFSTSALEELLRCHKLENSVQRLSIVEAKNNLVLSATDDLIDLTVTSCSTLKVDIKMSSSRRSFDNLSAVCISSCDGLQELTWLLFAPNLTFLELRGLKKLQEIMNREKAAAQQLQGEATLRKLETLNLSDLPVLKQIYWSTLPFPCLESIKVRNCPKLKKLSLDSKSCGLGKTFTIQCNDENWIKSIQWKDQATKARFKSCCLQSVSSLLELARFRLCYSEWLYNLVVKYIQSVIISELQEKSFRVLTLPAMALFAHGLELWNDGDKISLRLHASQT</sequence>
<dbReference type="PANTHER" id="PTHR33463:SF220">
    <property type="entry name" value="NB-ARC DOMAIN-CONTAINING PROTEIN"/>
    <property type="match status" value="1"/>
</dbReference>
<dbReference type="PANTHER" id="PTHR33463">
    <property type="entry name" value="NB-ARC DOMAIN-CONTAINING PROTEIN-RELATED"/>
    <property type="match status" value="1"/>
</dbReference>
<dbReference type="Gene3D" id="3.80.10.10">
    <property type="entry name" value="Ribonuclease Inhibitor"/>
    <property type="match status" value="1"/>
</dbReference>
<dbReference type="InterPro" id="IPR050905">
    <property type="entry name" value="Plant_NBS-LRR"/>
</dbReference>
<protein>
    <recommendedName>
        <fullName evidence="2">Disease resistance protein At4g27190-like leucine-rich repeats domain-containing protein</fullName>
    </recommendedName>
</protein>
<name>A0A3P5Z0C1_BRACM</name>
<evidence type="ECO:0000313" key="3">
    <source>
        <dbReference type="EMBL" id="CAG7868733.1"/>
    </source>
</evidence>
<dbReference type="EMBL" id="LR031569">
    <property type="protein sequence ID" value="VDC65578.1"/>
    <property type="molecule type" value="Genomic_DNA"/>
</dbReference>
<feature type="domain" description="Disease resistance protein At4g27190-like leucine-rich repeats" evidence="2">
    <location>
        <begin position="66"/>
        <end position="172"/>
    </location>
</feature>
<keyword evidence="1" id="KW-0611">Plant defense</keyword>